<sequence length="72" mass="8332">MTAMMIQLHFKDTPSSLARFAFLFLVSCFLFSLRLAWSFLPLNIQARKHTLPRKPNSQNSSQTQHTANCYNI</sequence>
<evidence type="ECO:0000256" key="1">
    <source>
        <dbReference type="SAM" id="MobiDB-lite"/>
    </source>
</evidence>
<dbReference type="EMBL" id="PYWC01000041">
    <property type="protein sequence ID" value="PWW75844.1"/>
    <property type="molecule type" value="Genomic_DNA"/>
</dbReference>
<feature type="compositionally biased region" description="Polar residues" evidence="1">
    <location>
        <begin position="55"/>
        <end position="72"/>
    </location>
</feature>
<gene>
    <name evidence="2" type="ORF">C7212DRAFT_321588</name>
</gene>
<accession>A0A317SMX7</accession>
<protein>
    <submittedName>
        <fullName evidence="2">Uncharacterized protein</fullName>
    </submittedName>
</protein>
<dbReference type="Proteomes" id="UP000246991">
    <property type="component" value="Unassembled WGS sequence"/>
</dbReference>
<organism evidence="2 3">
    <name type="scientific">Tuber magnatum</name>
    <name type="common">white Piedmont truffle</name>
    <dbReference type="NCBI Taxonomy" id="42249"/>
    <lineage>
        <taxon>Eukaryota</taxon>
        <taxon>Fungi</taxon>
        <taxon>Dikarya</taxon>
        <taxon>Ascomycota</taxon>
        <taxon>Pezizomycotina</taxon>
        <taxon>Pezizomycetes</taxon>
        <taxon>Pezizales</taxon>
        <taxon>Tuberaceae</taxon>
        <taxon>Tuber</taxon>
    </lineage>
</organism>
<name>A0A317SMX7_9PEZI</name>
<evidence type="ECO:0000313" key="2">
    <source>
        <dbReference type="EMBL" id="PWW75844.1"/>
    </source>
</evidence>
<feature type="non-terminal residue" evidence="2">
    <location>
        <position position="72"/>
    </location>
</feature>
<comment type="caution">
    <text evidence="2">The sequence shown here is derived from an EMBL/GenBank/DDBJ whole genome shotgun (WGS) entry which is preliminary data.</text>
</comment>
<feature type="region of interest" description="Disordered" evidence="1">
    <location>
        <begin position="51"/>
        <end position="72"/>
    </location>
</feature>
<proteinExistence type="predicted"/>
<reference evidence="2 3" key="1">
    <citation type="submission" date="2018-03" db="EMBL/GenBank/DDBJ databases">
        <title>Genomes of Pezizomycetes fungi and the evolution of truffles.</title>
        <authorList>
            <person name="Murat C."/>
            <person name="Payen T."/>
            <person name="Noel B."/>
            <person name="Kuo A."/>
            <person name="Martin F.M."/>
        </authorList>
    </citation>
    <scope>NUCLEOTIDE SEQUENCE [LARGE SCALE GENOMIC DNA]</scope>
    <source>
        <strain evidence="2">091103-1</strain>
    </source>
</reference>
<dbReference type="AlphaFoldDB" id="A0A317SMX7"/>
<keyword evidence="3" id="KW-1185">Reference proteome</keyword>
<evidence type="ECO:0000313" key="3">
    <source>
        <dbReference type="Proteomes" id="UP000246991"/>
    </source>
</evidence>